<evidence type="ECO:0000256" key="1">
    <source>
        <dbReference type="SAM" id="Phobius"/>
    </source>
</evidence>
<keyword evidence="1" id="KW-0472">Membrane</keyword>
<feature type="transmembrane region" description="Helical" evidence="1">
    <location>
        <begin position="12"/>
        <end position="44"/>
    </location>
</feature>
<evidence type="ECO:0000313" key="2">
    <source>
        <dbReference type="EMBL" id="TFV08557.1"/>
    </source>
</evidence>
<organism evidence="2 3">
    <name type="scientific">Muribacter muris</name>
    <dbReference type="NCBI Taxonomy" id="67855"/>
    <lineage>
        <taxon>Bacteria</taxon>
        <taxon>Pseudomonadati</taxon>
        <taxon>Pseudomonadota</taxon>
        <taxon>Gammaproteobacteria</taxon>
        <taxon>Pasteurellales</taxon>
        <taxon>Pasteurellaceae</taxon>
        <taxon>Muribacter</taxon>
    </lineage>
</organism>
<proteinExistence type="predicted"/>
<sequence>MNPLNLGKLIAILMTLIILIISIFQPTNLIHAVITMLMAIFLAIEDNKKINLHIHYHEKRDKSH</sequence>
<dbReference type="RefSeq" id="WP_135057897.1">
    <property type="nucleotide sequence ID" value="NZ_JADGLC010000023.1"/>
</dbReference>
<dbReference type="AlphaFoldDB" id="A0A4Y9JVM5"/>
<accession>A0A4Y9JVM5</accession>
<gene>
    <name evidence="2" type="ORF">E4T80_09715</name>
</gene>
<dbReference type="Proteomes" id="UP000297396">
    <property type="component" value="Unassembled WGS sequence"/>
</dbReference>
<reference evidence="2 3" key="1">
    <citation type="submission" date="2019-03" db="EMBL/GenBank/DDBJ databases">
        <title>Diversity of the mouse oral microbiome.</title>
        <authorList>
            <person name="Joseph S."/>
            <person name="Aduse-Opoku J."/>
            <person name="Curtis M."/>
            <person name="Wade W."/>
            <person name="Hashim A."/>
        </authorList>
    </citation>
    <scope>NUCLEOTIDE SEQUENCE [LARGE SCALE GENOMIC DNA]</scope>
    <source>
        <strain evidence="2 3">WT12</strain>
    </source>
</reference>
<dbReference type="EMBL" id="SPPA01000023">
    <property type="protein sequence ID" value="TFV08557.1"/>
    <property type="molecule type" value="Genomic_DNA"/>
</dbReference>
<keyword evidence="1" id="KW-0812">Transmembrane</keyword>
<comment type="caution">
    <text evidence="2">The sequence shown here is derived from an EMBL/GenBank/DDBJ whole genome shotgun (WGS) entry which is preliminary data.</text>
</comment>
<protein>
    <submittedName>
        <fullName evidence="2">Uncharacterized protein</fullName>
    </submittedName>
</protein>
<evidence type="ECO:0000313" key="3">
    <source>
        <dbReference type="Proteomes" id="UP000297396"/>
    </source>
</evidence>
<keyword evidence="1" id="KW-1133">Transmembrane helix</keyword>
<name>A0A4Y9JVM5_9PAST</name>